<dbReference type="Pfam" id="PF00072">
    <property type="entry name" value="Response_reg"/>
    <property type="match status" value="1"/>
</dbReference>
<dbReference type="PROSITE" id="PS01124">
    <property type="entry name" value="HTH_ARAC_FAMILY_2"/>
    <property type="match status" value="1"/>
</dbReference>
<dbReference type="CDD" id="cd17536">
    <property type="entry name" value="REC_YesN-like"/>
    <property type="match status" value="1"/>
</dbReference>
<dbReference type="InterPro" id="IPR009057">
    <property type="entry name" value="Homeodomain-like_sf"/>
</dbReference>
<evidence type="ECO:0000256" key="1">
    <source>
        <dbReference type="ARBA" id="ARBA00023015"/>
    </source>
</evidence>
<evidence type="ECO:0000256" key="4">
    <source>
        <dbReference type="PROSITE-ProRule" id="PRU00169"/>
    </source>
</evidence>
<keyword evidence="1" id="KW-0805">Transcription regulation</keyword>
<protein>
    <submittedName>
        <fullName evidence="7">Response regulator</fullName>
    </submittedName>
</protein>
<dbReference type="Proteomes" id="UP001597120">
    <property type="component" value="Unassembled WGS sequence"/>
</dbReference>
<dbReference type="SMART" id="SM00342">
    <property type="entry name" value="HTH_ARAC"/>
    <property type="match status" value="1"/>
</dbReference>
<dbReference type="Gene3D" id="3.40.50.2300">
    <property type="match status" value="1"/>
</dbReference>
<dbReference type="PANTHER" id="PTHR43280:SF10">
    <property type="entry name" value="REGULATORY PROTEIN POCR"/>
    <property type="match status" value="1"/>
</dbReference>
<evidence type="ECO:0000256" key="2">
    <source>
        <dbReference type="ARBA" id="ARBA00023125"/>
    </source>
</evidence>
<organism evidence="7 8">
    <name type="scientific">Paenibacillus residui</name>
    <dbReference type="NCBI Taxonomy" id="629724"/>
    <lineage>
        <taxon>Bacteria</taxon>
        <taxon>Bacillati</taxon>
        <taxon>Bacillota</taxon>
        <taxon>Bacilli</taxon>
        <taxon>Bacillales</taxon>
        <taxon>Paenibacillaceae</taxon>
        <taxon>Paenibacillus</taxon>
    </lineage>
</organism>
<accession>A0ABW3D7D8</accession>
<evidence type="ECO:0000313" key="7">
    <source>
        <dbReference type="EMBL" id="MFD0868901.1"/>
    </source>
</evidence>
<sequence>MYKALIVDDEIYAVMGIRSGVNWQDLQVSEVYEAYNMRDALRVFERTPIDVMVCDIEMPRGTGIELLERVNEISPGTETIFLTAHSAFDFMKRAIQLDGFDYLLKPIEFDVLQETIAKALQSIRQERELLQLREQYKPYYEMWRRKKTLLTDKFWNDLLSGRIVCSADNIAGILEEHELTGLQDAVFLPVLVSVESWLREFSTKDEEMMEYAVRKGASEMLLLTGQGEVIQTKQGVNVVIIVGADGGAEAMNELHSRCESYIRDCRKYFSCNVSCYIGKSSTLYDIAETYRRLLQMEYNNLNKSNQVYTLAAAGPYSIRTMIPRLSAWTFLLEQGKLDELQREIRCLIAEMSGIPGLSIVELEGFRHEFMQMVHYILHKNGLSAFELFQDQEGILLNARPRSLEQLEASTLRAVQVIYDQLHQNHSVVQRVQYYITEHLHEPITREQLAGCVHLNPAYLSRLFKREVGESITDYILHARMSRAKELITGSTIPISNVARSLGYHNFSHFSKMFRKVYHTSPQQCRQQSGKMNQHL</sequence>
<name>A0ABW3D7D8_9BACL</name>
<dbReference type="Pfam" id="PF12833">
    <property type="entry name" value="HTH_18"/>
    <property type="match status" value="1"/>
</dbReference>
<dbReference type="RefSeq" id="WP_379287082.1">
    <property type="nucleotide sequence ID" value="NZ_JBHTIU010000025.1"/>
</dbReference>
<dbReference type="SMART" id="SM00448">
    <property type="entry name" value="REC"/>
    <property type="match status" value="1"/>
</dbReference>
<feature type="modified residue" description="4-aspartylphosphate" evidence="4">
    <location>
        <position position="55"/>
    </location>
</feature>
<keyword evidence="2" id="KW-0238">DNA-binding</keyword>
<evidence type="ECO:0000259" key="5">
    <source>
        <dbReference type="PROSITE" id="PS01124"/>
    </source>
</evidence>
<dbReference type="PROSITE" id="PS50110">
    <property type="entry name" value="RESPONSE_REGULATORY"/>
    <property type="match status" value="1"/>
</dbReference>
<comment type="caution">
    <text evidence="7">The sequence shown here is derived from an EMBL/GenBank/DDBJ whole genome shotgun (WGS) entry which is preliminary data.</text>
</comment>
<dbReference type="SUPFAM" id="SSF46689">
    <property type="entry name" value="Homeodomain-like"/>
    <property type="match status" value="2"/>
</dbReference>
<dbReference type="Gene3D" id="1.10.10.60">
    <property type="entry name" value="Homeodomain-like"/>
    <property type="match status" value="2"/>
</dbReference>
<keyword evidence="8" id="KW-1185">Reference proteome</keyword>
<feature type="domain" description="HTH araC/xylS-type" evidence="5">
    <location>
        <begin position="429"/>
        <end position="527"/>
    </location>
</feature>
<evidence type="ECO:0000256" key="3">
    <source>
        <dbReference type="ARBA" id="ARBA00023163"/>
    </source>
</evidence>
<proteinExistence type="predicted"/>
<keyword evidence="3" id="KW-0804">Transcription</keyword>
<dbReference type="InterPro" id="IPR011006">
    <property type="entry name" value="CheY-like_superfamily"/>
</dbReference>
<evidence type="ECO:0000259" key="6">
    <source>
        <dbReference type="PROSITE" id="PS50110"/>
    </source>
</evidence>
<dbReference type="PANTHER" id="PTHR43280">
    <property type="entry name" value="ARAC-FAMILY TRANSCRIPTIONAL REGULATOR"/>
    <property type="match status" value="1"/>
</dbReference>
<dbReference type="InterPro" id="IPR018060">
    <property type="entry name" value="HTH_AraC"/>
</dbReference>
<dbReference type="SUPFAM" id="SSF52172">
    <property type="entry name" value="CheY-like"/>
    <property type="match status" value="1"/>
</dbReference>
<dbReference type="InterPro" id="IPR001789">
    <property type="entry name" value="Sig_transdc_resp-reg_receiver"/>
</dbReference>
<keyword evidence="4" id="KW-0597">Phosphoprotein</keyword>
<gene>
    <name evidence="7" type="ORF">ACFQ03_07050</name>
</gene>
<dbReference type="EMBL" id="JBHTIU010000025">
    <property type="protein sequence ID" value="MFD0868901.1"/>
    <property type="molecule type" value="Genomic_DNA"/>
</dbReference>
<feature type="domain" description="Response regulatory" evidence="6">
    <location>
        <begin position="3"/>
        <end position="120"/>
    </location>
</feature>
<evidence type="ECO:0000313" key="8">
    <source>
        <dbReference type="Proteomes" id="UP001597120"/>
    </source>
</evidence>
<reference evidence="8" key="1">
    <citation type="journal article" date="2019" name="Int. J. Syst. Evol. Microbiol.">
        <title>The Global Catalogue of Microorganisms (GCM) 10K type strain sequencing project: providing services to taxonomists for standard genome sequencing and annotation.</title>
        <authorList>
            <consortium name="The Broad Institute Genomics Platform"/>
            <consortium name="The Broad Institute Genome Sequencing Center for Infectious Disease"/>
            <person name="Wu L."/>
            <person name="Ma J."/>
        </authorList>
    </citation>
    <scope>NUCLEOTIDE SEQUENCE [LARGE SCALE GENOMIC DNA]</scope>
    <source>
        <strain evidence="8">CCUG 57263</strain>
    </source>
</reference>